<proteinExistence type="predicted"/>
<keyword evidence="1" id="KW-1133">Transmembrane helix</keyword>
<keyword evidence="1" id="KW-0812">Transmembrane</keyword>
<dbReference type="SUPFAM" id="SSF103473">
    <property type="entry name" value="MFS general substrate transporter"/>
    <property type="match status" value="1"/>
</dbReference>
<dbReference type="PANTHER" id="PTHR11360">
    <property type="entry name" value="MONOCARBOXYLATE TRANSPORTER"/>
    <property type="match status" value="1"/>
</dbReference>
<feature type="transmembrane region" description="Helical" evidence="1">
    <location>
        <begin position="57"/>
        <end position="78"/>
    </location>
</feature>
<feature type="transmembrane region" description="Helical" evidence="1">
    <location>
        <begin position="84"/>
        <end position="107"/>
    </location>
</feature>
<dbReference type="InterPro" id="IPR036259">
    <property type="entry name" value="MFS_trans_sf"/>
</dbReference>
<comment type="caution">
    <text evidence="2">The sequence shown here is derived from an EMBL/GenBank/DDBJ whole genome shotgun (WGS) entry which is preliminary data.</text>
</comment>
<accession>X1LXE5</accession>
<dbReference type="AlphaFoldDB" id="X1LXE5"/>
<dbReference type="PANTHER" id="PTHR11360:SF284">
    <property type="entry name" value="EG:103B4.3 PROTEIN-RELATED"/>
    <property type="match status" value="1"/>
</dbReference>
<sequence>MWFIMGGGIVLCSLATSQWQFYLLYGVVAAIGFSLVGWTPVTAIISNWFVKKRGLAFGILGAGFGGSLVAASIAQFLISSFGWQTAYVIIGVLPIAVVVPLCSFLIYRSPGDKGLLPDGETQKSPESQGLDGPETVAGLEGKWAGTSWTLPQALKAHQFW</sequence>
<dbReference type="Gene3D" id="1.20.1250.20">
    <property type="entry name" value="MFS general substrate transporter like domains"/>
    <property type="match status" value="1"/>
</dbReference>
<evidence type="ECO:0000313" key="2">
    <source>
        <dbReference type="EMBL" id="GAI07095.1"/>
    </source>
</evidence>
<reference evidence="2" key="1">
    <citation type="journal article" date="2014" name="Front. Microbiol.">
        <title>High frequency of phylogenetically diverse reductive dehalogenase-homologous genes in deep subseafloor sedimentary metagenomes.</title>
        <authorList>
            <person name="Kawai M."/>
            <person name="Futagami T."/>
            <person name="Toyoda A."/>
            <person name="Takaki Y."/>
            <person name="Nishi S."/>
            <person name="Hori S."/>
            <person name="Arai W."/>
            <person name="Tsubouchi T."/>
            <person name="Morono Y."/>
            <person name="Uchiyama I."/>
            <person name="Ito T."/>
            <person name="Fujiyama A."/>
            <person name="Inagaki F."/>
            <person name="Takami H."/>
        </authorList>
    </citation>
    <scope>NUCLEOTIDE SEQUENCE</scope>
    <source>
        <strain evidence="2">Expedition CK06-06</strain>
    </source>
</reference>
<feature type="non-terminal residue" evidence="2">
    <location>
        <position position="160"/>
    </location>
</feature>
<dbReference type="InterPro" id="IPR011701">
    <property type="entry name" value="MFS"/>
</dbReference>
<dbReference type="InterPro" id="IPR050327">
    <property type="entry name" value="Proton-linked_MCT"/>
</dbReference>
<keyword evidence="1" id="KW-0472">Membrane</keyword>
<dbReference type="Pfam" id="PF07690">
    <property type="entry name" value="MFS_1"/>
    <property type="match status" value="1"/>
</dbReference>
<feature type="transmembrane region" description="Helical" evidence="1">
    <location>
        <begin position="27"/>
        <end position="50"/>
    </location>
</feature>
<protein>
    <recommendedName>
        <fullName evidence="3">Major facilitator superfamily (MFS) profile domain-containing protein</fullName>
    </recommendedName>
</protein>
<dbReference type="GO" id="GO:0022857">
    <property type="term" value="F:transmembrane transporter activity"/>
    <property type="evidence" value="ECO:0007669"/>
    <property type="project" value="InterPro"/>
</dbReference>
<evidence type="ECO:0008006" key="3">
    <source>
        <dbReference type="Google" id="ProtNLM"/>
    </source>
</evidence>
<evidence type="ECO:0000256" key="1">
    <source>
        <dbReference type="SAM" id="Phobius"/>
    </source>
</evidence>
<gene>
    <name evidence="2" type="ORF">S06H3_15025</name>
</gene>
<dbReference type="EMBL" id="BARV01007374">
    <property type="protein sequence ID" value="GAI07095.1"/>
    <property type="molecule type" value="Genomic_DNA"/>
</dbReference>
<organism evidence="2">
    <name type="scientific">marine sediment metagenome</name>
    <dbReference type="NCBI Taxonomy" id="412755"/>
    <lineage>
        <taxon>unclassified sequences</taxon>
        <taxon>metagenomes</taxon>
        <taxon>ecological metagenomes</taxon>
    </lineage>
</organism>
<name>X1LXE5_9ZZZZ</name>